<dbReference type="SUPFAM" id="SSF53686">
    <property type="entry name" value="Tryptophan synthase beta subunit-like PLP-dependent enzymes"/>
    <property type="match status" value="1"/>
</dbReference>
<keyword evidence="8" id="KW-0677">Repeat</keyword>
<dbReference type="SUPFAM" id="SSF55021">
    <property type="entry name" value="ACT-like"/>
    <property type="match status" value="1"/>
</dbReference>
<dbReference type="GO" id="GO:0004794">
    <property type="term" value="F:threonine deaminase activity"/>
    <property type="evidence" value="ECO:0007669"/>
    <property type="project" value="UniProtKB-UniRule"/>
</dbReference>
<dbReference type="AlphaFoldDB" id="A0A0M9VQ93"/>
<keyword evidence="15" id="KW-1185">Reference proteome</keyword>
<dbReference type="PROSITE" id="PS00165">
    <property type="entry name" value="DEHYDRATASE_SER_THR"/>
    <property type="match status" value="1"/>
</dbReference>
<evidence type="ECO:0000256" key="6">
    <source>
        <dbReference type="ARBA" id="ARBA00022605"/>
    </source>
</evidence>
<evidence type="ECO:0000256" key="9">
    <source>
        <dbReference type="ARBA" id="ARBA00022898"/>
    </source>
</evidence>
<dbReference type="CDD" id="cd04907">
    <property type="entry name" value="ACT_ThrD-I_2"/>
    <property type="match status" value="1"/>
</dbReference>
<dbReference type="NCBIfam" id="TIGR01124">
    <property type="entry name" value="ilvA_2Cterm"/>
    <property type="match status" value="1"/>
</dbReference>
<keyword evidence="10 12" id="KW-0456">Lyase</keyword>
<dbReference type="RefSeq" id="XP_017992897.1">
    <property type="nucleotide sequence ID" value="XM_018136968.1"/>
</dbReference>
<evidence type="ECO:0000259" key="13">
    <source>
        <dbReference type="PROSITE" id="PS51672"/>
    </source>
</evidence>
<dbReference type="GeneID" id="28728843"/>
<evidence type="ECO:0000256" key="11">
    <source>
        <dbReference type="ARBA" id="ARBA00023304"/>
    </source>
</evidence>
<comment type="pathway">
    <text evidence="3 12">Amino-acid biosynthesis; L-isoleucine biosynthesis; 2-oxobutanoate from L-threonine: step 1/1.</text>
</comment>
<dbReference type="InterPro" id="IPR000634">
    <property type="entry name" value="Ser/Thr_deHydtase_PyrdxlP-BS"/>
</dbReference>
<comment type="similarity">
    <text evidence="4 12">Belongs to the serine/threonine dehydratase family.</text>
</comment>
<dbReference type="CDD" id="cd01562">
    <property type="entry name" value="Thr-dehyd"/>
    <property type="match status" value="1"/>
</dbReference>
<dbReference type="InterPro" id="IPR038110">
    <property type="entry name" value="TD_ACT-like_sf"/>
</dbReference>
<evidence type="ECO:0000256" key="5">
    <source>
        <dbReference type="ARBA" id="ARBA00011881"/>
    </source>
</evidence>
<dbReference type="Proteomes" id="UP000037751">
    <property type="component" value="Unassembled WGS sequence"/>
</dbReference>
<gene>
    <name evidence="14" type="ORF">Malapachy_2479</name>
</gene>
<dbReference type="GO" id="GO:0009097">
    <property type="term" value="P:isoleucine biosynthetic process"/>
    <property type="evidence" value="ECO:0007669"/>
    <property type="project" value="UniProtKB-UniRule"/>
</dbReference>
<evidence type="ECO:0000256" key="4">
    <source>
        <dbReference type="ARBA" id="ARBA00010869"/>
    </source>
</evidence>
<accession>A0A0M9VQ93</accession>
<comment type="subunit">
    <text evidence="5">Homotetramer.</text>
</comment>
<dbReference type="Gene3D" id="3.40.50.1100">
    <property type="match status" value="2"/>
</dbReference>
<dbReference type="InterPro" id="IPR050147">
    <property type="entry name" value="Ser/Thr_Dehydratase"/>
</dbReference>
<evidence type="ECO:0000256" key="3">
    <source>
        <dbReference type="ARBA" id="ARBA00004810"/>
    </source>
</evidence>
<keyword evidence="11 12" id="KW-0100">Branched-chain amino acid biosynthesis</keyword>
<organism evidence="14 15">
    <name type="scientific">Malassezia pachydermatis</name>
    <dbReference type="NCBI Taxonomy" id="77020"/>
    <lineage>
        <taxon>Eukaryota</taxon>
        <taxon>Fungi</taxon>
        <taxon>Dikarya</taxon>
        <taxon>Basidiomycota</taxon>
        <taxon>Ustilaginomycotina</taxon>
        <taxon>Malasseziomycetes</taxon>
        <taxon>Malasseziales</taxon>
        <taxon>Malasseziaceae</taxon>
        <taxon>Malassezia</taxon>
    </lineage>
</organism>
<dbReference type="GO" id="GO:0003941">
    <property type="term" value="F:L-serine ammonia-lyase activity"/>
    <property type="evidence" value="ECO:0007669"/>
    <property type="project" value="TreeGrafter"/>
</dbReference>
<dbReference type="CDD" id="cd04906">
    <property type="entry name" value="ACT_ThrD-I_1"/>
    <property type="match status" value="1"/>
</dbReference>
<evidence type="ECO:0000313" key="15">
    <source>
        <dbReference type="Proteomes" id="UP000037751"/>
    </source>
</evidence>
<evidence type="ECO:0000256" key="2">
    <source>
        <dbReference type="ARBA" id="ARBA00001933"/>
    </source>
</evidence>
<dbReference type="Pfam" id="PF00585">
    <property type="entry name" value="Thr_dehydrat_C"/>
    <property type="match status" value="2"/>
</dbReference>
<dbReference type="UniPathway" id="UPA00047">
    <property type="reaction ID" value="UER00054"/>
</dbReference>
<evidence type="ECO:0000313" key="14">
    <source>
        <dbReference type="EMBL" id="KOS15265.1"/>
    </source>
</evidence>
<evidence type="ECO:0000256" key="10">
    <source>
        <dbReference type="ARBA" id="ARBA00023239"/>
    </source>
</evidence>
<protein>
    <recommendedName>
        <fullName evidence="12">Threonine dehydratase</fullName>
        <ecNumber evidence="12">4.3.1.19</ecNumber>
    </recommendedName>
    <alternativeName>
        <fullName evidence="12">Threonine deaminase</fullName>
    </alternativeName>
</protein>
<evidence type="ECO:0000256" key="7">
    <source>
        <dbReference type="ARBA" id="ARBA00022624"/>
    </source>
</evidence>
<dbReference type="InterPro" id="IPR036052">
    <property type="entry name" value="TrpB-like_PALP_sf"/>
</dbReference>
<reference evidence="14 15" key="1">
    <citation type="submission" date="2015-07" db="EMBL/GenBank/DDBJ databases">
        <title>Draft Genome Sequence of Malassezia furfur CBS1878 and Malassezia pachydermatis CBS1879.</title>
        <authorList>
            <person name="Triana S."/>
            <person name="Ohm R."/>
            <person name="Gonzalez A."/>
            <person name="DeCock H."/>
            <person name="Restrepo S."/>
            <person name="Celis A."/>
        </authorList>
    </citation>
    <scope>NUCLEOTIDE SEQUENCE [LARGE SCALE GENOMIC DNA]</scope>
    <source>
        <strain evidence="14 15">CBS 1879</strain>
    </source>
</reference>
<dbReference type="InterPro" id="IPR005787">
    <property type="entry name" value="Thr_deHydtase_biosynth"/>
</dbReference>
<comment type="cofactor">
    <cofactor evidence="2 12">
        <name>pyridoxal 5'-phosphate</name>
        <dbReference type="ChEBI" id="CHEBI:597326"/>
    </cofactor>
</comment>
<dbReference type="PROSITE" id="PS51672">
    <property type="entry name" value="ACT_LIKE"/>
    <property type="match status" value="1"/>
</dbReference>
<dbReference type="EMBL" id="LGAV01000002">
    <property type="protein sequence ID" value="KOS15265.1"/>
    <property type="molecule type" value="Genomic_DNA"/>
</dbReference>
<dbReference type="Pfam" id="PF00291">
    <property type="entry name" value="PALP"/>
    <property type="match status" value="1"/>
</dbReference>
<sequence>MSSETASAPSLYLHTPTSSPVSEESEALYEILPAYHRQSDGTPDYLRMILGAHLYDLVRETSLQTATRLSSRLGCEILLKREDLQPVFSFKLRGAYNMMRQMDESLKWKGVIACSAGNHAQGVALAGAHLSIPCTIVMPRGTPSIKWENVQRLGAKVVFHGANFDEAKKESQRLAKLYGLTMIPPFDHPQVIAGQGTTAVEICNQTDMEKVDAVFCAVGGGGLLSGVAAYIKRIAPPHVKVFGVETFDADALAQSLEHGERVELNEVGLFSDGTAVRLVGDECFRICNSNVDGIVRVSNDEICAAIKDVFEDTRAITEPAGALAVAGTKRYIAENGGDVAGRRFVAVVSGANMNFNRLRFVSERAELGEKREAILSVTIPDEPGSFLKLSEHIVPRDVTEFSYRFSGSKYAHIFTSFVLNGTVPTSDENPLMASVESLPKNGMSLRDLELQGIIRNLNMAGMKAVDISDNEFVKAHGRYMIGGREAVPHERLFRFRFPERPGALQHFLVGIDAGWNISLFHYRQEGADIARVLAGIQVPPDTEARFDQFLHDLGYAYHEETDNPIYQLYLRDDSA</sequence>
<keyword evidence="7 12" id="KW-0412">Isoleucine biosynthesis</keyword>
<dbReference type="PANTHER" id="PTHR48078">
    <property type="entry name" value="THREONINE DEHYDRATASE, MITOCHONDRIAL-RELATED"/>
    <property type="match status" value="1"/>
</dbReference>
<dbReference type="FunFam" id="3.40.1020.10:FF:000001">
    <property type="entry name" value="L-threonine dehydratase"/>
    <property type="match status" value="1"/>
</dbReference>
<evidence type="ECO:0000256" key="8">
    <source>
        <dbReference type="ARBA" id="ARBA00022737"/>
    </source>
</evidence>
<dbReference type="InterPro" id="IPR045865">
    <property type="entry name" value="ACT-like_dom_sf"/>
</dbReference>
<dbReference type="PANTHER" id="PTHR48078:SF11">
    <property type="entry name" value="THREONINE DEHYDRATASE, MITOCHONDRIAL"/>
    <property type="match status" value="1"/>
</dbReference>
<proteinExistence type="inferred from homology"/>
<evidence type="ECO:0000256" key="12">
    <source>
        <dbReference type="RuleBase" id="RU362012"/>
    </source>
</evidence>
<keyword evidence="9 12" id="KW-0663">Pyridoxal phosphate</keyword>
<feature type="domain" description="ACT-like" evidence="13">
    <location>
        <begin position="491"/>
        <end position="562"/>
    </location>
</feature>
<dbReference type="Gene3D" id="3.40.1020.10">
    <property type="entry name" value="Biosynthetic Threonine Deaminase, Domain 3"/>
    <property type="match status" value="1"/>
</dbReference>
<dbReference type="EC" id="4.3.1.19" evidence="12"/>
<comment type="catalytic activity">
    <reaction evidence="1 12">
        <text>L-threonine = 2-oxobutanoate + NH4(+)</text>
        <dbReference type="Rhea" id="RHEA:22108"/>
        <dbReference type="ChEBI" id="CHEBI:16763"/>
        <dbReference type="ChEBI" id="CHEBI:28938"/>
        <dbReference type="ChEBI" id="CHEBI:57926"/>
        <dbReference type="EC" id="4.3.1.19"/>
    </reaction>
</comment>
<dbReference type="GO" id="GO:0030170">
    <property type="term" value="F:pyridoxal phosphate binding"/>
    <property type="evidence" value="ECO:0007669"/>
    <property type="project" value="InterPro"/>
</dbReference>
<keyword evidence="6 12" id="KW-0028">Amino-acid biosynthesis</keyword>
<dbReference type="VEuPathDB" id="FungiDB:Malapachy_2479"/>
<comment type="caution">
    <text evidence="14">The sequence shown here is derived from an EMBL/GenBank/DDBJ whole genome shotgun (WGS) entry which is preliminary data.</text>
</comment>
<dbReference type="InterPro" id="IPR001721">
    <property type="entry name" value="TD_ACT-like"/>
</dbReference>
<dbReference type="STRING" id="77020.A0A0M9VQ93"/>
<name>A0A0M9VQ93_9BASI</name>
<dbReference type="FunFam" id="3.40.50.1100:FF:000008">
    <property type="entry name" value="L-threonine dehydratase"/>
    <property type="match status" value="1"/>
</dbReference>
<evidence type="ECO:0000256" key="1">
    <source>
        <dbReference type="ARBA" id="ARBA00001274"/>
    </source>
</evidence>
<dbReference type="OrthoDB" id="4418812at2759"/>
<dbReference type="GO" id="GO:0006567">
    <property type="term" value="P:L-threonine catabolic process"/>
    <property type="evidence" value="ECO:0007669"/>
    <property type="project" value="TreeGrafter"/>
</dbReference>
<dbReference type="InterPro" id="IPR001926">
    <property type="entry name" value="TrpB-like_PALP"/>
</dbReference>
<dbReference type="GO" id="GO:0006565">
    <property type="term" value="P:L-serine catabolic process"/>
    <property type="evidence" value="ECO:0007669"/>
    <property type="project" value="TreeGrafter"/>
</dbReference>